<evidence type="ECO:0000256" key="2">
    <source>
        <dbReference type="ARBA" id="ARBA00004496"/>
    </source>
</evidence>
<dbReference type="SUPFAM" id="SSF53474">
    <property type="entry name" value="alpha/beta-Hydrolases"/>
    <property type="match status" value="1"/>
</dbReference>
<dbReference type="InterPro" id="IPR002410">
    <property type="entry name" value="Peptidase_S33"/>
</dbReference>
<proteinExistence type="inferred from homology"/>
<dbReference type="PRINTS" id="PR00793">
    <property type="entry name" value="PROAMNOPTASE"/>
</dbReference>
<dbReference type="EC" id="3.4.11.5" evidence="8 9"/>
<dbReference type="EMBL" id="JAGIOJ010000001">
    <property type="protein sequence ID" value="MBP2399591.1"/>
    <property type="molecule type" value="Genomic_DNA"/>
</dbReference>
<keyword evidence="4 8" id="KW-0031">Aminopeptidase</keyword>
<evidence type="ECO:0000256" key="5">
    <source>
        <dbReference type="ARBA" id="ARBA00022490"/>
    </source>
</evidence>
<evidence type="ECO:0000313" key="12">
    <source>
        <dbReference type="Proteomes" id="UP001195422"/>
    </source>
</evidence>
<evidence type="ECO:0000256" key="8">
    <source>
        <dbReference type="PIRNR" id="PIRNR006431"/>
    </source>
</evidence>
<dbReference type="NCBIfam" id="TIGR01249">
    <property type="entry name" value="pro_imino_pep_1"/>
    <property type="match status" value="1"/>
</dbReference>
<dbReference type="Gene3D" id="3.40.50.1820">
    <property type="entry name" value="alpha/beta hydrolase"/>
    <property type="match status" value="1"/>
</dbReference>
<evidence type="ECO:0000256" key="6">
    <source>
        <dbReference type="ARBA" id="ARBA00022670"/>
    </source>
</evidence>
<evidence type="ECO:0000256" key="9">
    <source>
        <dbReference type="RuleBase" id="RU003421"/>
    </source>
</evidence>
<sequence>MNGHHDKPAMPDVSGMLPLDDGHQMYWEQWGNPDGQPVLYLHGGPGGTLGASGYRHRWDLERTRLVAFEQRGCGRSTPSAASLLVPLSDFTTAKLVGGIEQLRSSLGIGQWVLNGVSWGSTLALAYAQAHPERVSGLVLFAVTATSEAEVRWITETVGAVFPEAWDEFASFAEIHHPAYTRGAGRIVQAYADLLAAPDAQLRDAASQAWALWEDTHVSLGREPAVRDPRWDDARFRQAFARLTTHFWLHAGFNDPPLLERMDRIEHIPGILVHGRQDISSPLRTAWELHRHWPGSQLVICENDGHGGTQMVAHWESANNTMLDWLS</sequence>
<gene>
    <name evidence="11" type="ORF">JOF39_002672</name>
</gene>
<name>A0ABS4XSU5_GLUPR</name>
<dbReference type="PANTHER" id="PTHR43722:SF1">
    <property type="entry name" value="PROLINE IMINOPEPTIDASE"/>
    <property type="match status" value="1"/>
</dbReference>
<keyword evidence="12" id="KW-1185">Reference proteome</keyword>
<dbReference type="InterPro" id="IPR029058">
    <property type="entry name" value="AB_hydrolase_fold"/>
</dbReference>
<comment type="subcellular location">
    <subcellularLocation>
        <location evidence="2 8">Cytoplasm</location>
    </subcellularLocation>
</comment>
<evidence type="ECO:0000256" key="1">
    <source>
        <dbReference type="ARBA" id="ARBA00001585"/>
    </source>
</evidence>
<comment type="caution">
    <text evidence="11">The sequence shown here is derived from an EMBL/GenBank/DDBJ whole genome shotgun (WGS) entry which is preliminary data.</text>
</comment>
<reference evidence="11 12" key="1">
    <citation type="submission" date="2021-03" db="EMBL/GenBank/DDBJ databases">
        <title>Sequencing the genomes of 1000 actinobacteria strains.</title>
        <authorList>
            <person name="Klenk H.-P."/>
        </authorList>
    </citation>
    <scope>NUCLEOTIDE SEQUENCE [LARGE SCALE GENOMIC DNA]</scope>
    <source>
        <strain evidence="11 12">DSM 20168</strain>
    </source>
</reference>
<evidence type="ECO:0000256" key="7">
    <source>
        <dbReference type="ARBA" id="ARBA00022801"/>
    </source>
</evidence>
<dbReference type="GO" id="GO:0004177">
    <property type="term" value="F:aminopeptidase activity"/>
    <property type="evidence" value="ECO:0007669"/>
    <property type="project" value="UniProtKB-KW"/>
</dbReference>
<dbReference type="Proteomes" id="UP001195422">
    <property type="component" value="Unassembled WGS sequence"/>
</dbReference>
<evidence type="ECO:0000256" key="3">
    <source>
        <dbReference type="ARBA" id="ARBA00010088"/>
    </source>
</evidence>
<dbReference type="Pfam" id="PF00561">
    <property type="entry name" value="Abhydrolase_1"/>
    <property type="match status" value="1"/>
</dbReference>
<dbReference type="InterPro" id="IPR005944">
    <property type="entry name" value="Pro_iminopeptidase"/>
</dbReference>
<dbReference type="PANTHER" id="PTHR43722">
    <property type="entry name" value="PROLINE IMINOPEPTIDASE"/>
    <property type="match status" value="1"/>
</dbReference>
<evidence type="ECO:0000256" key="4">
    <source>
        <dbReference type="ARBA" id="ARBA00022438"/>
    </source>
</evidence>
<dbReference type="PIRSF" id="PIRSF006431">
    <property type="entry name" value="Pept_S33"/>
    <property type="match status" value="1"/>
</dbReference>
<comment type="catalytic activity">
    <reaction evidence="1 8 9">
        <text>Release of N-terminal proline from a peptide.</text>
        <dbReference type="EC" id="3.4.11.5"/>
    </reaction>
</comment>
<evidence type="ECO:0000313" key="11">
    <source>
        <dbReference type="EMBL" id="MBP2399591.1"/>
    </source>
</evidence>
<accession>A0ABS4XSU5</accession>
<evidence type="ECO:0000259" key="10">
    <source>
        <dbReference type="Pfam" id="PF00561"/>
    </source>
</evidence>
<feature type="domain" description="AB hydrolase-1" evidence="10">
    <location>
        <begin position="37"/>
        <end position="305"/>
    </location>
</feature>
<dbReference type="RefSeq" id="WP_229777333.1">
    <property type="nucleotide sequence ID" value="NZ_BMPH01000006.1"/>
</dbReference>
<organism evidence="11 12">
    <name type="scientific">Glutamicibacter protophormiae</name>
    <name type="common">Brevibacterium protophormiae</name>
    <dbReference type="NCBI Taxonomy" id="37930"/>
    <lineage>
        <taxon>Bacteria</taxon>
        <taxon>Bacillati</taxon>
        <taxon>Actinomycetota</taxon>
        <taxon>Actinomycetes</taxon>
        <taxon>Micrococcales</taxon>
        <taxon>Micrococcaceae</taxon>
        <taxon>Glutamicibacter</taxon>
    </lineage>
</organism>
<dbReference type="InterPro" id="IPR000073">
    <property type="entry name" value="AB_hydrolase_1"/>
</dbReference>
<protein>
    <recommendedName>
        <fullName evidence="8 9">Proline iminopeptidase</fullName>
        <shortName evidence="8">PIP</shortName>
        <ecNumber evidence="8 9">3.4.11.5</ecNumber>
    </recommendedName>
    <alternativeName>
        <fullName evidence="8">Prolyl aminopeptidase</fullName>
    </alternativeName>
</protein>
<keyword evidence="5 8" id="KW-0963">Cytoplasm</keyword>
<comment type="similarity">
    <text evidence="3 8 9">Belongs to the peptidase S33 family.</text>
</comment>
<keyword evidence="6 8" id="KW-0645">Protease</keyword>
<keyword evidence="7 8" id="KW-0378">Hydrolase</keyword>